<dbReference type="GO" id="GO:0004222">
    <property type="term" value="F:metalloendopeptidase activity"/>
    <property type="evidence" value="ECO:0007669"/>
    <property type="project" value="InterPro"/>
</dbReference>
<keyword evidence="4" id="KW-0862">Zinc</keyword>
<evidence type="ECO:0000256" key="1">
    <source>
        <dbReference type="ARBA" id="ARBA00022670"/>
    </source>
</evidence>
<proteinExistence type="predicted"/>
<organism evidence="7">
    <name type="scientific">Paenibacillus sp. BIHB 4019</name>
    <dbReference type="NCBI Taxonomy" id="1870819"/>
    <lineage>
        <taxon>Bacteria</taxon>
        <taxon>Bacillati</taxon>
        <taxon>Bacillota</taxon>
        <taxon>Bacilli</taxon>
        <taxon>Bacillales</taxon>
        <taxon>Paenibacillaceae</taxon>
        <taxon>Paenibacillus</taxon>
    </lineage>
</organism>
<dbReference type="Pfam" id="PF00413">
    <property type="entry name" value="Peptidase_M10"/>
    <property type="match status" value="1"/>
</dbReference>
<evidence type="ECO:0000256" key="5">
    <source>
        <dbReference type="SAM" id="SignalP"/>
    </source>
</evidence>
<dbReference type="SUPFAM" id="SSF55486">
    <property type="entry name" value="Metalloproteases ('zincins'), catalytic domain"/>
    <property type="match status" value="1"/>
</dbReference>
<evidence type="ECO:0000256" key="2">
    <source>
        <dbReference type="ARBA" id="ARBA00022723"/>
    </source>
</evidence>
<reference evidence="7" key="1">
    <citation type="submission" date="2016-08" db="EMBL/GenBank/DDBJ databases">
        <title>Complete Genome Seqeunce of Paenibacillus sp. BIHB 4019 from tea rhizoplane.</title>
        <authorList>
            <person name="Thakur R."/>
            <person name="Swarnkar M.K."/>
            <person name="Gulati A."/>
        </authorList>
    </citation>
    <scope>NUCLEOTIDE SEQUENCE [LARGE SCALE GENOMIC DNA]</scope>
    <source>
        <strain evidence="7">BIHB4019</strain>
    </source>
</reference>
<dbReference type="GO" id="GO:0006508">
    <property type="term" value="P:proteolysis"/>
    <property type="evidence" value="ECO:0007669"/>
    <property type="project" value="UniProtKB-KW"/>
</dbReference>
<dbReference type="EMBL" id="CP016808">
    <property type="protein sequence ID" value="ANY70331.1"/>
    <property type="molecule type" value="Genomic_DNA"/>
</dbReference>
<gene>
    <name evidence="7" type="ORF">BBD42_30415</name>
</gene>
<evidence type="ECO:0000259" key="6">
    <source>
        <dbReference type="Pfam" id="PF00413"/>
    </source>
</evidence>
<dbReference type="GO" id="GO:0008270">
    <property type="term" value="F:zinc ion binding"/>
    <property type="evidence" value="ECO:0007669"/>
    <property type="project" value="InterPro"/>
</dbReference>
<dbReference type="InterPro" id="IPR001818">
    <property type="entry name" value="Pept_M10_metallopeptidase"/>
</dbReference>
<feature type="domain" description="Peptidase M10 metallopeptidase" evidence="6">
    <location>
        <begin position="51"/>
        <end position="182"/>
    </location>
</feature>
<keyword evidence="5" id="KW-0732">Signal</keyword>
<evidence type="ECO:0000313" key="7">
    <source>
        <dbReference type="EMBL" id="ANY70331.1"/>
    </source>
</evidence>
<name>A0A1B2DRK2_9BACL</name>
<keyword evidence="3" id="KW-0378">Hydrolase</keyword>
<dbReference type="AlphaFoldDB" id="A0A1B2DRK2"/>
<dbReference type="GO" id="GO:0031012">
    <property type="term" value="C:extracellular matrix"/>
    <property type="evidence" value="ECO:0007669"/>
    <property type="project" value="InterPro"/>
</dbReference>
<feature type="signal peptide" evidence="5">
    <location>
        <begin position="1"/>
        <end position="25"/>
    </location>
</feature>
<keyword evidence="2" id="KW-0479">Metal-binding</keyword>
<protein>
    <recommendedName>
        <fullName evidence="6">Peptidase M10 metallopeptidase domain-containing protein</fullName>
    </recommendedName>
</protein>
<accession>A0A1B2DRK2</accession>
<sequence length="184" mass="19903">MRKKSLLTAMPFILLALLFTSTAFAYTFTGHKWPKSANNSYNVYVKYATANTAYKAAFDSAAADWNSAQSKIKFNLSALNTSTLSKVGTQNVDDPSMYGVCITYVSPGTTSTSYFTADINIGNPAVANQSNTRRSAAGHELGHALGLGHTPLLVKAIMNSSRDRETIYTPQTDDKNGLNALYPL</sequence>
<dbReference type="InterPro" id="IPR024079">
    <property type="entry name" value="MetalloPept_cat_dom_sf"/>
</dbReference>
<evidence type="ECO:0000256" key="4">
    <source>
        <dbReference type="ARBA" id="ARBA00022833"/>
    </source>
</evidence>
<keyword evidence="1" id="KW-0645">Protease</keyword>
<feature type="chain" id="PRO_5008535365" description="Peptidase M10 metallopeptidase domain-containing protein" evidence="5">
    <location>
        <begin position="26"/>
        <end position="184"/>
    </location>
</feature>
<dbReference type="Gene3D" id="3.40.390.10">
    <property type="entry name" value="Collagenase (Catalytic Domain)"/>
    <property type="match status" value="1"/>
</dbReference>
<evidence type="ECO:0000256" key="3">
    <source>
        <dbReference type="ARBA" id="ARBA00022801"/>
    </source>
</evidence>
<dbReference type="RefSeq" id="WP_099521256.1">
    <property type="nucleotide sequence ID" value="NZ_CP016808.1"/>
</dbReference>